<evidence type="ECO:0000256" key="1">
    <source>
        <dbReference type="SAM" id="MobiDB-lite"/>
    </source>
</evidence>
<protein>
    <recommendedName>
        <fullName evidence="3">Protein LITTLE ZIPPER 3-like</fullName>
    </recommendedName>
</protein>
<organism evidence="2">
    <name type="scientific">Cucumis melo</name>
    <name type="common">Muskmelon</name>
    <dbReference type="NCBI Taxonomy" id="3656"/>
    <lineage>
        <taxon>Eukaryota</taxon>
        <taxon>Viridiplantae</taxon>
        <taxon>Streptophyta</taxon>
        <taxon>Embryophyta</taxon>
        <taxon>Tracheophyta</taxon>
        <taxon>Spermatophyta</taxon>
        <taxon>Magnoliopsida</taxon>
        <taxon>eudicotyledons</taxon>
        <taxon>Gunneridae</taxon>
        <taxon>Pentapetalae</taxon>
        <taxon>rosids</taxon>
        <taxon>fabids</taxon>
        <taxon>Cucurbitales</taxon>
        <taxon>Cucurbitaceae</taxon>
        <taxon>Benincaseae</taxon>
        <taxon>Cucumis</taxon>
    </lineage>
</organism>
<name>A0A9I9CNC6_CUCME</name>
<accession>A0A9I9CNC6</accession>
<reference evidence="2" key="1">
    <citation type="submission" date="2023-03" db="UniProtKB">
        <authorList>
            <consortium name="EnsemblPlants"/>
        </authorList>
    </citation>
    <scope>IDENTIFICATION</scope>
</reference>
<dbReference type="AlphaFoldDB" id="A0A9I9CNC6"/>
<evidence type="ECO:0008006" key="3">
    <source>
        <dbReference type="Google" id="ProtNLM"/>
    </source>
</evidence>
<dbReference type="PANTHER" id="PTHR33601">
    <property type="entry name" value="PROTEIN LITTLE ZIPPER 4"/>
    <property type="match status" value="1"/>
</dbReference>
<dbReference type="InterPro" id="IPR039312">
    <property type="entry name" value="ZPR"/>
</dbReference>
<dbReference type="PANTHER" id="PTHR33601:SF22">
    <property type="entry name" value="PROTEIN LITTLE ZIPPER 1"/>
    <property type="match status" value="1"/>
</dbReference>
<dbReference type="EnsemblPlants" id="MELO3C006178.2.1">
    <property type="protein sequence ID" value="MELO3C006178.2.1"/>
    <property type="gene ID" value="MELO3C006178.2"/>
</dbReference>
<feature type="region of interest" description="Disordered" evidence="1">
    <location>
        <begin position="95"/>
        <end position="116"/>
    </location>
</feature>
<dbReference type="Gramene" id="MELO3C006178.2.1">
    <property type="protein sequence ID" value="MELO3C006178.2.1"/>
    <property type="gene ID" value="MELO3C006178.2"/>
</dbReference>
<evidence type="ECO:0000313" key="2">
    <source>
        <dbReference type="EnsemblPlants" id="MELO3C006178.2.1"/>
    </source>
</evidence>
<sequence>MCHSSRFILTPSYLACRHHRRRRPVRVYSLLRRMRFATEEANSAGVKVEMEIKNLKLYMENQSIIEENERLRKKAFLLHKENQVLLSQLQNFSDYKPPQSSSDLSACSWESKQNHL</sequence>
<proteinExistence type="predicted"/>